<sequence>MSRPAASDAQPTNDRQGRRRHASRLQAVSVRPPLHTYIAQLWERRHFIKMQAWANAMSQHRGTFLGNLWLIAAPLLDGLMYYAIFGIIFAGNRDVPNFFGFLIIGIFIFTFTARSVTSATRSIPSDKGLIRGFRFPRAALPLAAVWRELIAVLPVLYVLIILLLVVPPKASLGFTWLLLPFILLLQVIFNLGLGFIGARIGAQLPDFQQLIPYLVRAALYGSAVLFAVDRFDNHPPLGEIVRNNPLYLILDMNRSVLLYDDVPPLDSWLKLAAWAVGCLVFGLIFFWRAEVKYARTVLD</sequence>
<accession>A0A7L4YSF1</accession>
<feature type="transmembrane region" description="Helical" evidence="9">
    <location>
        <begin position="97"/>
        <end position="117"/>
    </location>
</feature>
<dbReference type="PANTHER" id="PTHR30413">
    <property type="entry name" value="INNER MEMBRANE TRANSPORT PERMEASE"/>
    <property type="match status" value="1"/>
</dbReference>
<dbReference type="InParanoid" id="A0A7L4YSF1"/>
<keyword evidence="6 9" id="KW-0812">Transmembrane</keyword>
<keyword evidence="3 9" id="KW-0813">Transport</keyword>
<name>A0A7L4YSF1_9ACTN</name>
<evidence type="ECO:0000256" key="2">
    <source>
        <dbReference type="ARBA" id="ARBA00007783"/>
    </source>
</evidence>
<organism evidence="12 13">
    <name type="scientific">Epidermidibacterium keratini</name>
    <dbReference type="NCBI Taxonomy" id="1891644"/>
    <lineage>
        <taxon>Bacteria</taxon>
        <taxon>Bacillati</taxon>
        <taxon>Actinomycetota</taxon>
        <taxon>Actinomycetes</taxon>
        <taxon>Sporichthyales</taxon>
        <taxon>Sporichthyaceae</taxon>
        <taxon>Epidermidibacterium</taxon>
    </lineage>
</organism>
<feature type="transmembrane region" description="Helical" evidence="9">
    <location>
        <begin position="68"/>
        <end position="91"/>
    </location>
</feature>
<proteinExistence type="inferred from homology"/>
<dbReference type="OrthoDB" id="4186295at2"/>
<gene>
    <name evidence="12" type="ORF">EK0264_15055</name>
</gene>
<keyword evidence="7 9" id="KW-1133">Transmembrane helix</keyword>
<dbReference type="Pfam" id="PF01061">
    <property type="entry name" value="ABC2_membrane"/>
    <property type="match status" value="1"/>
</dbReference>
<feature type="transmembrane region" description="Helical" evidence="9">
    <location>
        <begin position="138"/>
        <end position="165"/>
    </location>
</feature>
<evidence type="ECO:0000256" key="1">
    <source>
        <dbReference type="ARBA" id="ARBA00004429"/>
    </source>
</evidence>
<keyword evidence="4 9" id="KW-1003">Cell membrane</keyword>
<dbReference type="GO" id="GO:0005886">
    <property type="term" value="C:plasma membrane"/>
    <property type="evidence" value="ECO:0007669"/>
    <property type="project" value="UniProtKB-SubCell"/>
</dbReference>
<feature type="transmembrane region" description="Helical" evidence="9">
    <location>
        <begin position="177"/>
        <end position="198"/>
    </location>
</feature>
<comment type="subcellular location">
    <subcellularLocation>
        <location evidence="1">Cell inner membrane</location>
        <topology evidence="1">Multi-pass membrane protein</topology>
    </subcellularLocation>
    <subcellularLocation>
        <location evidence="9">Cell membrane</location>
        <topology evidence="9">Multi-pass membrane protein</topology>
    </subcellularLocation>
</comment>
<dbReference type="GO" id="GO:0140359">
    <property type="term" value="F:ABC-type transporter activity"/>
    <property type="evidence" value="ECO:0007669"/>
    <property type="project" value="InterPro"/>
</dbReference>
<evidence type="ECO:0000256" key="4">
    <source>
        <dbReference type="ARBA" id="ARBA00022475"/>
    </source>
</evidence>
<dbReference type="KEGG" id="eke:EK0264_15055"/>
<feature type="transmembrane region" description="Helical" evidence="9">
    <location>
        <begin position="268"/>
        <end position="287"/>
    </location>
</feature>
<dbReference type="PANTHER" id="PTHR30413:SF8">
    <property type="entry name" value="TRANSPORT PERMEASE PROTEIN"/>
    <property type="match status" value="1"/>
</dbReference>
<evidence type="ECO:0000256" key="5">
    <source>
        <dbReference type="ARBA" id="ARBA00022519"/>
    </source>
</evidence>
<feature type="transmembrane region" description="Helical" evidence="9">
    <location>
        <begin position="210"/>
        <end position="228"/>
    </location>
</feature>
<feature type="domain" description="ABC transmembrane type-2" evidence="11">
    <location>
        <begin position="65"/>
        <end position="289"/>
    </location>
</feature>
<evidence type="ECO:0000256" key="10">
    <source>
        <dbReference type="SAM" id="MobiDB-lite"/>
    </source>
</evidence>
<dbReference type="Proteomes" id="UP000463857">
    <property type="component" value="Chromosome"/>
</dbReference>
<dbReference type="GO" id="GO:0015920">
    <property type="term" value="P:lipopolysaccharide transport"/>
    <property type="evidence" value="ECO:0007669"/>
    <property type="project" value="TreeGrafter"/>
</dbReference>
<dbReference type="RefSeq" id="WP_159546612.1">
    <property type="nucleotide sequence ID" value="NZ_CP047156.1"/>
</dbReference>
<keyword evidence="8 9" id="KW-0472">Membrane</keyword>
<protein>
    <recommendedName>
        <fullName evidence="9">Transport permease protein</fullName>
    </recommendedName>
</protein>
<keyword evidence="13" id="KW-1185">Reference proteome</keyword>
<dbReference type="InterPro" id="IPR047817">
    <property type="entry name" value="ABC2_TM_bact-type"/>
</dbReference>
<dbReference type="PROSITE" id="PS51012">
    <property type="entry name" value="ABC_TM2"/>
    <property type="match status" value="1"/>
</dbReference>
<evidence type="ECO:0000259" key="11">
    <source>
        <dbReference type="PROSITE" id="PS51012"/>
    </source>
</evidence>
<dbReference type="InterPro" id="IPR013525">
    <property type="entry name" value="ABC2_TM"/>
</dbReference>
<evidence type="ECO:0000313" key="13">
    <source>
        <dbReference type="Proteomes" id="UP000463857"/>
    </source>
</evidence>
<dbReference type="EMBL" id="CP047156">
    <property type="protein sequence ID" value="QHC01477.1"/>
    <property type="molecule type" value="Genomic_DNA"/>
</dbReference>
<evidence type="ECO:0000256" key="7">
    <source>
        <dbReference type="ARBA" id="ARBA00022989"/>
    </source>
</evidence>
<feature type="region of interest" description="Disordered" evidence="10">
    <location>
        <begin position="1"/>
        <end position="23"/>
    </location>
</feature>
<dbReference type="AlphaFoldDB" id="A0A7L4YSF1"/>
<reference evidence="12 13" key="1">
    <citation type="journal article" date="2018" name="Int. J. Syst. Evol. Microbiol.">
        <title>Epidermidibacterium keratini gen. nov., sp. nov., a member of the family Sporichthyaceae, isolated from keratin epidermis.</title>
        <authorList>
            <person name="Lee D.G."/>
            <person name="Trujillo M.E."/>
            <person name="Kang S."/>
            <person name="Nam J.J."/>
            <person name="Kim Y.J."/>
        </authorList>
    </citation>
    <scope>NUCLEOTIDE SEQUENCE [LARGE SCALE GENOMIC DNA]</scope>
    <source>
        <strain evidence="12 13">EPI-7</strain>
    </source>
</reference>
<keyword evidence="5" id="KW-0997">Cell inner membrane</keyword>
<evidence type="ECO:0000256" key="9">
    <source>
        <dbReference type="RuleBase" id="RU361157"/>
    </source>
</evidence>
<evidence type="ECO:0000313" key="12">
    <source>
        <dbReference type="EMBL" id="QHC01477.1"/>
    </source>
</evidence>
<comment type="similarity">
    <text evidence="2 9">Belongs to the ABC-2 integral membrane protein family.</text>
</comment>
<evidence type="ECO:0000256" key="8">
    <source>
        <dbReference type="ARBA" id="ARBA00023136"/>
    </source>
</evidence>
<evidence type="ECO:0000256" key="6">
    <source>
        <dbReference type="ARBA" id="ARBA00022692"/>
    </source>
</evidence>
<evidence type="ECO:0000256" key="3">
    <source>
        <dbReference type="ARBA" id="ARBA00022448"/>
    </source>
</evidence>